<dbReference type="EMBL" id="LRFG02000005">
    <property type="protein sequence ID" value="PCO04391.1"/>
    <property type="molecule type" value="Genomic_DNA"/>
</dbReference>
<keyword evidence="5" id="KW-1185">Reference proteome</keyword>
<evidence type="ECO:0000259" key="3">
    <source>
        <dbReference type="PROSITE" id="PS50975"/>
    </source>
</evidence>
<feature type="domain" description="ATP-grasp" evidence="3">
    <location>
        <begin position="58"/>
        <end position="309"/>
    </location>
</feature>
<reference evidence="4" key="1">
    <citation type="submission" date="2017-08" db="EMBL/GenBank/DDBJ databases">
        <title>Microbulbifer marisrubri sp. nov., a halophilic alphaproteobacterium isolated from marine sediment of the Yellow Sea, China.</title>
        <authorList>
            <person name="Zhang G."/>
            <person name="Xiong Q."/>
        </authorList>
    </citation>
    <scope>NUCLEOTIDE SEQUENCE [LARGE SCALE GENOMIC DNA]</scope>
    <source>
        <strain evidence="4">WRN-8</strain>
    </source>
</reference>
<proteinExistence type="predicted"/>
<keyword evidence="2" id="KW-0547">Nucleotide-binding</keyword>
<gene>
    <name evidence="4" type="ORF">AWR36_013070</name>
</gene>
<dbReference type="InterPro" id="IPR011761">
    <property type="entry name" value="ATP-grasp"/>
</dbReference>
<dbReference type="PANTHER" id="PTHR21621:SF0">
    <property type="entry name" value="BETA-CITRYLGLUTAMATE SYNTHASE B-RELATED"/>
    <property type="match status" value="1"/>
</dbReference>
<keyword evidence="1" id="KW-0464">Manganese</keyword>
<dbReference type="InterPro" id="IPR011758">
    <property type="entry name" value="RimK-rel_E_lig"/>
</dbReference>
<dbReference type="RefSeq" id="WP_067085701.1">
    <property type="nucleotide sequence ID" value="NZ_LRFG02000005.1"/>
</dbReference>
<evidence type="ECO:0000313" key="4">
    <source>
        <dbReference type="EMBL" id="PCO04391.1"/>
    </source>
</evidence>
<evidence type="ECO:0000256" key="1">
    <source>
        <dbReference type="ARBA" id="ARBA00023211"/>
    </source>
</evidence>
<protein>
    <submittedName>
        <fullName evidence="4">Alpha-L-glutamate ligase-like protein</fullName>
    </submittedName>
</protein>
<sequence length="340" mass="37603">MGRFDFSQFVAKLRGGFVSPFALRRLGVLGMNARNVHYIARYNDRDLYPIVDDKLNTKHAARRHGIQVPELIAAFESQPSRRRVLEVIDPLWQFVIKPARGSGGKGILVVVGREGDTYLKPSGAAVTREDVLRHVSNIHSGLYSLGGKPDRVMIEALVDFDPVFDKYSFEGVPDIRVIVFRGFPVMAMLRCSTHSSDGKANLHQGAVGVGIDLATGKSCHAVQRGLRISRHPDTEMPFGELVVPGWRDLLRLASRCYEMTGLGYLGCDIVLDRKRGPLLLEANARPGLAIQVANGVGLRTRLKHVEAMDLEQLEKSVEERVSYSMQEFAAARTLEQAASA</sequence>
<dbReference type="Proteomes" id="UP000218427">
    <property type="component" value="Unassembled WGS sequence"/>
</dbReference>
<dbReference type="Gene3D" id="3.30.470.20">
    <property type="entry name" value="ATP-grasp fold, B domain"/>
    <property type="match status" value="1"/>
</dbReference>
<organism evidence="4 5">
    <name type="scientific">Microbulbifer flavimaris</name>
    <dbReference type="NCBI Taxonomy" id="1781068"/>
    <lineage>
        <taxon>Bacteria</taxon>
        <taxon>Pseudomonadati</taxon>
        <taxon>Pseudomonadota</taxon>
        <taxon>Gammaproteobacteria</taxon>
        <taxon>Cellvibrionales</taxon>
        <taxon>Microbulbiferaceae</taxon>
        <taxon>Microbulbifer</taxon>
    </lineage>
</organism>
<comment type="caution">
    <text evidence="4">The sequence shown here is derived from an EMBL/GenBank/DDBJ whole genome shotgun (WGS) entry which is preliminary data.</text>
</comment>
<dbReference type="PROSITE" id="PS50975">
    <property type="entry name" value="ATP_GRASP"/>
    <property type="match status" value="1"/>
</dbReference>
<dbReference type="NCBIfam" id="TIGR02291">
    <property type="entry name" value="rimK_rel_E_lig"/>
    <property type="match status" value="1"/>
</dbReference>
<name>A0ABX4HWJ3_9GAMM</name>
<keyword evidence="2" id="KW-0067">ATP-binding</keyword>
<dbReference type="SUPFAM" id="SSF56059">
    <property type="entry name" value="Glutathione synthetase ATP-binding domain-like"/>
    <property type="match status" value="1"/>
</dbReference>
<dbReference type="InterPro" id="IPR039523">
    <property type="entry name" value="RimK-rel_E_lig_ATP-grasp"/>
</dbReference>
<dbReference type="Pfam" id="PF14397">
    <property type="entry name" value="ATPgrasp_ST"/>
    <property type="match status" value="1"/>
</dbReference>
<evidence type="ECO:0000313" key="5">
    <source>
        <dbReference type="Proteomes" id="UP000218427"/>
    </source>
</evidence>
<dbReference type="PANTHER" id="PTHR21621">
    <property type="entry name" value="RIBOSOMAL PROTEIN S6 MODIFICATION PROTEIN"/>
    <property type="match status" value="1"/>
</dbReference>
<evidence type="ECO:0000256" key="2">
    <source>
        <dbReference type="PROSITE-ProRule" id="PRU00409"/>
    </source>
</evidence>
<accession>A0ABX4HWJ3</accession>